<protein>
    <submittedName>
        <fullName evidence="1">Uncharacterized protein</fullName>
    </submittedName>
</protein>
<comment type="caution">
    <text evidence="1">The sequence shown here is derived from an EMBL/GenBank/DDBJ whole genome shotgun (WGS) entry which is preliminary data.</text>
</comment>
<organism evidence="1 2">
    <name type="scientific">Trema orientale</name>
    <name type="common">Charcoal tree</name>
    <name type="synonym">Celtis orientalis</name>
    <dbReference type="NCBI Taxonomy" id="63057"/>
    <lineage>
        <taxon>Eukaryota</taxon>
        <taxon>Viridiplantae</taxon>
        <taxon>Streptophyta</taxon>
        <taxon>Embryophyta</taxon>
        <taxon>Tracheophyta</taxon>
        <taxon>Spermatophyta</taxon>
        <taxon>Magnoliopsida</taxon>
        <taxon>eudicotyledons</taxon>
        <taxon>Gunneridae</taxon>
        <taxon>Pentapetalae</taxon>
        <taxon>rosids</taxon>
        <taxon>fabids</taxon>
        <taxon>Rosales</taxon>
        <taxon>Cannabaceae</taxon>
        <taxon>Trema</taxon>
    </lineage>
</organism>
<dbReference type="OrthoDB" id="534912at2759"/>
<gene>
    <name evidence="1" type="ORF">TorRG33x02_284860</name>
</gene>
<reference evidence="2" key="1">
    <citation type="submission" date="2016-06" db="EMBL/GenBank/DDBJ databases">
        <title>Parallel loss of symbiosis genes in relatives of nitrogen-fixing non-legume Parasponia.</title>
        <authorList>
            <person name="Van Velzen R."/>
            <person name="Holmer R."/>
            <person name="Bu F."/>
            <person name="Rutten L."/>
            <person name="Van Zeijl A."/>
            <person name="Liu W."/>
            <person name="Santuari L."/>
            <person name="Cao Q."/>
            <person name="Sharma T."/>
            <person name="Shen D."/>
            <person name="Roswanjaya Y."/>
            <person name="Wardhani T."/>
            <person name="Kalhor M.S."/>
            <person name="Jansen J."/>
            <person name="Van den Hoogen J."/>
            <person name="Gungor B."/>
            <person name="Hartog M."/>
            <person name="Hontelez J."/>
            <person name="Verver J."/>
            <person name="Yang W.-C."/>
            <person name="Schijlen E."/>
            <person name="Repin R."/>
            <person name="Schilthuizen M."/>
            <person name="Schranz E."/>
            <person name="Heidstra R."/>
            <person name="Miyata K."/>
            <person name="Fedorova E."/>
            <person name="Kohlen W."/>
            <person name="Bisseling T."/>
            <person name="Smit S."/>
            <person name="Geurts R."/>
        </authorList>
    </citation>
    <scope>NUCLEOTIDE SEQUENCE [LARGE SCALE GENOMIC DNA]</scope>
    <source>
        <strain evidence="2">cv. RG33-2</strain>
    </source>
</reference>
<proteinExistence type="predicted"/>
<accession>A0A2P5CHE0</accession>
<sequence>MGPLFYILNKIRILRMKRDEEIAGIDISSHMKYMRTFSRKKTAMLDFVEIIHSWKMNNFEQQYCYQH</sequence>
<dbReference type="AlphaFoldDB" id="A0A2P5CHE0"/>
<dbReference type="Proteomes" id="UP000237000">
    <property type="component" value="Unassembled WGS sequence"/>
</dbReference>
<dbReference type="EMBL" id="JXTC01000365">
    <property type="protein sequence ID" value="PON60428.1"/>
    <property type="molecule type" value="Genomic_DNA"/>
</dbReference>
<evidence type="ECO:0000313" key="2">
    <source>
        <dbReference type="Proteomes" id="UP000237000"/>
    </source>
</evidence>
<evidence type="ECO:0000313" key="1">
    <source>
        <dbReference type="EMBL" id="PON60428.1"/>
    </source>
</evidence>
<dbReference type="InParanoid" id="A0A2P5CHE0"/>
<name>A0A2P5CHE0_TREOI</name>
<keyword evidence="2" id="KW-1185">Reference proteome</keyword>